<dbReference type="Gene3D" id="1.20.1250.20">
    <property type="entry name" value="MFS general substrate transporter like domains"/>
    <property type="match status" value="1"/>
</dbReference>
<keyword evidence="2" id="KW-1133">Transmembrane helix</keyword>
<proteinExistence type="predicted"/>
<dbReference type="GO" id="GO:0015347">
    <property type="term" value="F:sodium-independent organic anion transmembrane transporter activity"/>
    <property type="evidence" value="ECO:0007669"/>
    <property type="project" value="TreeGrafter"/>
</dbReference>
<dbReference type="SUPFAM" id="SSF103473">
    <property type="entry name" value="MFS general substrate transporter"/>
    <property type="match status" value="1"/>
</dbReference>
<comment type="caution">
    <text evidence="3">The sequence shown here is derived from an EMBL/GenBank/DDBJ whole genome shotgun (WGS) entry which is preliminary data.</text>
</comment>
<dbReference type="PANTHER" id="PTHR11388">
    <property type="entry name" value="ORGANIC ANION TRANSPORTER"/>
    <property type="match status" value="1"/>
</dbReference>
<dbReference type="Pfam" id="PF03137">
    <property type="entry name" value="OATP"/>
    <property type="match status" value="1"/>
</dbReference>
<dbReference type="EMBL" id="CAXKWB010010851">
    <property type="protein sequence ID" value="CAL4099398.1"/>
    <property type="molecule type" value="Genomic_DNA"/>
</dbReference>
<evidence type="ECO:0000313" key="3">
    <source>
        <dbReference type="EMBL" id="CAL4099398.1"/>
    </source>
</evidence>
<evidence type="ECO:0000256" key="2">
    <source>
        <dbReference type="SAM" id="Phobius"/>
    </source>
</evidence>
<evidence type="ECO:0000256" key="1">
    <source>
        <dbReference type="ARBA" id="ARBA00023157"/>
    </source>
</evidence>
<organism evidence="3 4">
    <name type="scientific">Meganyctiphanes norvegica</name>
    <name type="common">Northern krill</name>
    <name type="synonym">Thysanopoda norvegica</name>
    <dbReference type="NCBI Taxonomy" id="48144"/>
    <lineage>
        <taxon>Eukaryota</taxon>
        <taxon>Metazoa</taxon>
        <taxon>Ecdysozoa</taxon>
        <taxon>Arthropoda</taxon>
        <taxon>Crustacea</taxon>
        <taxon>Multicrustacea</taxon>
        <taxon>Malacostraca</taxon>
        <taxon>Eumalacostraca</taxon>
        <taxon>Eucarida</taxon>
        <taxon>Euphausiacea</taxon>
        <taxon>Euphausiidae</taxon>
        <taxon>Meganyctiphanes</taxon>
    </lineage>
</organism>
<name>A0AAV2QVS4_MEGNR</name>
<keyword evidence="2" id="KW-0472">Membrane</keyword>
<dbReference type="GO" id="GO:0043252">
    <property type="term" value="P:sodium-independent organic anion transport"/>
    <property type="evidence" value="ECO:0007669"/>
    <property type="project" value="TreeGrafter"/>
</dbReference>
<reference evidence="3 4" key="1">
    <citation type="submission" date="2024-05" db="EMBL/GenBank/DDBJ databases">
        <authorList>
            <person name="Wallberg A."/>
        </authorList>
    </citation>
    <scope>NUCLEOTIDE SEQUENCE [LARGE SCALE GENOMIC DNA]</scope>
</reference>
<feature type="transmembrane region" description="Helical" evidence="2">
    <location>
        <begin position="251"/>
        <end position="269"/>
    </location>
</feature>
<dbReference type="AlphaFoldDB" id="A0AAV2QVS4"/>
<feature type="transmembrane region" description="Helical" evidence="2">
    <location>
        <begin position="201"/>
        <end position="230"/>
    </location>
</feature>
<gene>
    <name evidence="3" type="ORF">MNOR_LOCUS16473</name>
</gene>
<dbReference type="Proteomes" id="UP001497623">
    <property type="component" value="Unassembled WGS sequence"/>
</dbReference>
<evidence type="ECO:0000313" key="4">
    <source>
        <dbReference type="Proteomes" id="UP001497623"/>
    </source>
</evidence>
<protein>
    <recommendedName>
        <fullName evidence="5">Solute carrier organic anion transporter family member</fullName>
    </recommendedName>
</protein>
<dbReference type="InterPro" id="IPR036259">
    <property type="entry name" value="MFS_trans_sf"/>
</dbReference>
<dbReference type="InterPro" id="IPR004156">
    <property type="entry name" value="OATP"/>
</dbReference>
<dbReference type="PANTHER" id="PTHR11388:SF76">
    <property type="entry name" value="SOLUTE CARRIER ORGANIC ANION TRANSPORTER FAMILY MEMBER"/>
    <property type="match status" value="1"/>
</dbReference>
<dbReference type="GO" id="GO:0016323">
    <property type="term" value="C:basolateral plasma membrane"/>
    <property type="evidence" value="ECO:0007669"/>
    <property type="project" value="TreeGrafter"/>
</dbReference>
<evidence type="ECO:0008006" key="5">
    <source>
        <dbReference type="Google" id="ProtNLM"/>
    </source>
</evidence>
<accession>A0AAV2QVS4</accession>
<keyword evidence="2" id="KW-0812">Transmembrane</keyword>
<sequence length="501" mass="55585">MSPNPNNDSGSNLALKHYEESKELESFLKEELSSGTNGDTRCGINSCKPSWMNWLANKFMYFPLHCLVGLQGGCIYSYNVATITTIEKRFKFSSSTIGYIQSGNDISGLLLAVVIAYVADKGNRPRWVGIGVLFSALSCFVGMLPHLVYGAGVEAAELAGPVHNGSSTSLSVFPVKKEELCHSPLDSSCSSESSGSENESYMFAAVLLFLSQLLSGVFPAVFYSVGITFFDDNFDKKTTPLFYAVYQMVRVLGPVLGFILGSRCLALWIDPSFTPDLNLKDPRWLGAWWLGQIKIGGSPGLQHDLLVVLRATHIAIEDVMGQQQNALDRQRTLTGLKNHPGDLAVLRSTEIVNEDPKSTEIPLSYSLYLNKIRYKVRIWLTFDHNSVVLGAVYLSLTHSLYTTFLAKEHEFYKLVANICLIKSTLEYINYPRRLFLRILSFAGSVGKDFESYNILLALRPAITIWVALFDQVAFIRLKSGSHRLCISEMVGSSQKPNDIMA</sequence>
<feature type="transmembrane region" description="Helical" evidence="2">
    <location>
        <begin position="126"/>
        <end position="148"/>
    </location>
</feature>
<keyword evidence="1" id="KW-1015">Disulfide bond</keyword>
<feature type="non-terminal residue" evidence="3">
    <location>
        <position position="501"/>
    </location>
</feature>
<feature type="transmembrane region" description="Helical" evidence="2">
    <location>
        <begin position="59"/>
        <end position="78"/>
    </location>
</feature>
<keyword evidence="4" id="KW-1185">Reference proteome</keyword>